<dbReference type="GO" id="GO:0000976">
    <property type="term" value="F:transcription cis-regulatory region binding"/>
    <property type="evidence" value="ECO:0007669"/>
    <property type="project" value="TreeGrafter"/>
</dbReference>
<evidence type="ECO:0000256" key="3">
    <source>
        <dbReference type="ARBA" id="ARBA00023125"/>
    </source>
</evidence>
<gene>
    <name evidence="6" type="ORF">JCM9152_4525</name>
</gene>
<dbReference type="InterPro" id="IPR036388">
    <property type="entry name" value="WH-like_DNA-bd_sf"/>
</dbReference>
<dbReference type="STRING" id="1236971.JCM9152_4525"/>
<dbReference type="PANTHER" id="PTHR30126:SF100">
    <property type="entry name" value="LYSR-FAMILY TRANSCRIPTIONAL REGULATOR"/>
    <property type="match status" value="1"/>
</dbReference>
<proteinExistence type="inferred from homology"/>
<name>W4QLE9_9BACI</name>
<reference evidence="6" key="1">
    <citation type="journal article" date="2014" name="Genome Announc.">
        <title>Draft Genome Sequences of Three Alkaliphilic Bacillus Strains, Bacillus wakoensis JCM 9140T, Bacillus akibai JCM 9157T, and Bacillus hemicellulosilyticus JCM 9152T.</title>
        <authorList>
            <person name="Yuki M."/>
            <person name="Oshima K."/>
            <person name="Suda W."/>
            <person name="Oshida Y."/>
            <person name="Kitamura K."/>
            <person name="Iida T."/>
            <person name="Hattori M."/>
            <person name="Ohkuma M."/>
        </authorList>
    </citation>
    <scope>NUCLEOTIDE SEQUENCE [LARGE SCALE GENOMIC DNA]</scope>
    <source>
        <strain evidence="6">JCM 9152</strain>
    </source>
</reference>
<evidence type="ECO:0000313" key="6">
    <source>
        <dbReference type="EMBL" id="GAE32930.1"/>
    </source>
</evidence>
<comment type="caution">
    <text evidence="6">The sequence shown here is derived from an EMBL/GenBank/DDBJ whole genome shotgun (WGS) entry which is preliminary data.</text>
</comment>
<keyword evidence="3" id="KW-0238">DNA-binding</keyword>
<dbReference type="Pfam" id="PF00126">
    <property type="entry name" value="HTH_1"/>
    <property type="match status" value="1"/>
</dbReference>
<protein>
    <submittedName>
        <fullName evidence="6">Transcriptional regulator</fullName>
    </submittedName>
</protein>
<dbReference type="InterPro" id="IPR000847">
    <property type="entry name" value="LysR_HTH_N"/>
</dbReference>
<keyword evidence="2" id="KW-0805">Transcription regulation</keyword>
<evidence type="ECO:0000256" key="1">
    <source>
        <dbReference type="ARBA" id="ARBA00009437"/>
    </source>
</evidence>
<feature type="domain" description="HTH lysR-type" evidence="5">
    <location>
        <begin position="2"/>
        <end position="59"/>
    </location>
</feature>
<evidence type="ECO:0000256" key="4">
    <source>
        <dbReference type="ARBA" id="ARBA00023163"/>
    </source>
</evidence>
<dbReference type="InterPro" id="IPR036390">
    <property type="entry name" value="WH_DNA-bd_sf"/>
</dbReference>
<dbReference type="EMBL" id="BAUU01000064">
    <property type="protein sequence ID" value="GAE32930.1"/>
    <property type="molecule type" value="Genomic_DNA"/>
</dbReference>
<dbReference type="PANTHER" id="PTHR30126">
    <property type="entry name" value="HTH-TYPE TRANSCRIPTIONAL REGULATOR"/>
    <property type="match status" value="1"/>
</dbReference>
<dbReference type="Proteomes" id="UP000018895">
    <property type="component" value="Unassembled WGS sequence"/>
</dbReference>
<dbReference type="Gene3D" id="1.10.10.10">
    <property type="entry name" value="Winged helix-like DNA-binding domain superfamily/Winged helix DNA-binding domain"/>
    <property type="match status" value="1"/>
</dbReference>
<keyword evidence="7" id="KW-1185">Reference proteome</keyword>
<evidence type="ECO:0000256" key="2">
    <source>
        <dbReference type="ARBA" id="ARBA00023015"/>
    </source>
</evidence>
<dbReference type="FunFam" id="1.10.10.10:FF:000001">
    <property type="entry name" value="LysR family transcriptional regulator"/>
    <property type="match status" value="1"/>
</dbReference>
<sequence length="65" mass="7502">MMEFRQLNTFYTVATTLNFSRAAEALNYVPSNVTMQIKALEEELNVRLFDRLGKQLVLTTAGKRF</sequence>
<keyword evidence="4" id="KW-0804">Transcription</keyword>
<dbReference type="PROSITE" id="PS50931">
    <property type="entry name" value="HTH_LYSR"/>
    <property type="match status" value="1"/>
</dbReference>
<dbReference type="PRINTS" id="PR00039">
    <property type="entry name" value="HTHLYSR"/>
</dbReference>
<dbReference type="GO" id="GO:0003700">
    <property type="term" value="F:DNA-binding transcription factor activity"/>
    <property type="evidence" value="ECO:0007669"/>
    <property type="project" value="InterPro"/>
</dbReference>
<accession>W4QLE9</accession>
<organism evidence="6 7">
    <name type="scientific">Halalkalibacter hemicellulosilyticusJCM 9152</name>
    <dbReference type="NCBI Taxonomy" id="1236971"/>
    <lineage>
        <taxon>Bacteria</taxon>
        <taxon>Bacillati</taxon>
        <taxon>Bacillota</taxon>
        <taxon>Bacilli</taxon>
        <taxon>Bacillales</taxon>
        <taxon>Bacillaceae</taxon>
        <taxon>Halalkalibacter</taxon>
    </lineage>
</organism>
<dbReference type="AlphaFoldDB" id="W4QLE9"/>
<evidence type="ECO:0000259" key="5">
    <source>
        <dbReference type="PROSITE" id="PS50931"/>
    </source>
</evidence>
<dbReference type="SUPFAM" id="SSF46785">
    <property type="entry name" value="Winged helix' DNA-binding domain"/>
    <property type="match status" value="1"/>
</dbReference>
<evidence type="ECO:0000313" key="7">
    <source>
        <dbReference type="Proteomes" id="UP000018895"/>
    </source>
</evidence>
<comment type="similarity">
    <text evidence="1">Belongs to the LysR transcriptional regulatory family.</text>
</comment>